<accession>A0A974PCD6</accession>
<keyword evidence="1" id="KW-0805">Transcription regulation</keyword>
<dbReference type="GO" id="GO:0003677">
    <property type="term" value="F:DNA binding"/>
    <property type="evidence" value="ECO:0007669"/>
    <property type="project" value="UniProtKB-KW"/>
</dbReference>
<dbReference type="GO" id="GO:0006352">
    <property type="term" value="P:DNA-templated transcription initiation"/>
    <property type="evidence" value="ECO:0007669"/>
    <property type="project" value="InterPro"/>
</dbReference>
<evidence type="ECO:0000259" key="5">
    <source>
        <dbReference type="Pfam" id="PF04545"/>
    </source>
</evidence>
<keyword evidence="4" id="KW-0804">Transcription</keyword>
<dbReference type="PANTHER" id="PTHR30385:SF4">
    <property type="entry name" value="RNA POLYMERASE SIGMA-E FACTOR"/>
    <property type="match status" value="1"/>
</dbReference>
<dbReference type="SUPFAM" id="SSF88659">
    <property type="entry name" value="Sigma3 and sigma4 domains of RNA polymerase sigma factors"/>
    <property type="match status" value="1"/>
</dbReference>
<evidence type="ECO:0000256" key="3">
    <source>
        <dbReference type="ARBA" id="ARBA00023125"/>
    </source>
</evidence>
<dbReference type="PANTHER" id="PTHR30385">
    <property type="entry name" value="SIGMA FACTOR F FLAGELLAR"/>
    <property type="match status" value="1"/>
</dbReference>
<dbReference type="InterPro" id="IPR007630">
    <property type="entry name" value="RNA_pol_sigma70_r4"/>
</dbReference>
<dbReference type="GO" id="GO:0016987">
    <property type="term" value="F:sigma factor activity"/>
    <property type="evidence" value="ECO:0007669"/>
    <property type="project" value="UniProtKB-KW"/>
</dbReference>
<evidence type="ECO:0000313" key="6">
    <source>
        <dbReference type="EMBL" id="QQZ61319.1"/>
    </source>
</evidence>
<evidence type="ECO:0000313" key="7">
    <source>
        <dbReference type="Proteomes" id="UP000595841"/>
    </source>
</evidence>
<proteinExistence type="predicted"/>
<evidence type="ECO:0000256" key="4">
    <source>
        <dbReference type="ARBA" id="ARBA00023163"/>
    </source>
</evidence>
<organism evidence="6 7">
    <name type="scientific">Paenibacillus sonchi</name>
    <dbReference type="NCBI Taxonomy" id="373687"/>
    <lineage>
        <taxon>Bacteria</taxon>
        <taxon>Bacillati</taxon>
        <taxon>Bacillota</taxon>
        <taxon>Bacilli</taxon>
        <taxon>Bacillales</taxon>
        <taxon>Paenibacillaceae</taxon>
        <taxon>Paenibacillus</taxon>
        <taxon>Paenibacillus sonchi group</taxon>
    </lineage>
</organism>
<dbReference type="Pfam" id="PF04545">
    <property type="entry name" value="Sigma70_r4"/>
    <property type="match status" value="1"/>
</dbReference>
<dbReference type="KEGG" id="pson:JI735_00425"/>
<keyword evidence="2" id="KW-0731">Sigma factor</keyword>
<name>A0A974PCD6_9BACL</name>
<evidence type="ECO:0000256" key="2">
    <source>
        <dbReference type="ARBA" id="ARBA00023082"/>
    </source>
</evidence>
<dbReference type="InterPro" id="IPR013324">
    <property type="entry name" value="RNA_pol_sigma_r3/r4-like"/>
</dbReference>
<dbReference type="Proteomes" id="UP000595841">
    <property type="component" value="Chromosome"/>
</dbReference>
<dbReference type="Gene3D" id="1.20.140.160">
    <property type="match status" value="1"/>
</dbReference>
<evidence type="ECO:0000256" key="1">
    <source>
        <dbReference type="ARBA" id="ARBA00023015"/>
    </source>
</evidence>
<keyword evidence="3" id="KW-0238">DNA-binding</keyword>
<reference evidence="6 7" key="1">
    <citation type="submission" date="2021-01" db="EMBL/GenBank/DDBJ databases">
        <title>Whole genome sequence of Paenibacillus sonchi LMG 24727 for comparative genomics.</title>
        <authorList>
            <person name="Lee G."/>
            <person name="Kim M.-J."/>
            <person name="Lim K."/>
            <person name="Shin J.-H."/>
        </authorList>
    </citation>
    <scope>NUCLEOTIDE SEQUENCE [LARGE SCALE GENOMIC DNA]</scope>
    <source>
        <strain evidence="6 7">LMG 24727</strain>
    </source>
</reference>
<keyword evidence="7" id="KW-1185">Reference proteome</keyword>
<gene>
    <name evidence="6" type="ORF">JI735_00425</name>
</gene>
<dbReference type="RefSeq" id="WP_039837093.1">
    <property type="nucleotide sequence ID" value="NZ_CP068595.1"/>
</dbReference>
<protein>
    <submittedName>
        <fullName evidence="6">Sigma-70 family RNA polymerase sigma factor</fullName>
    </submittedName>
</protein>
<dbReference type="EMBL" id="CP068595">
    <property type="protein sequence ID" value="QQZ61319.1"/>
    <property type="molecule type" value="Genomic_DNA"/>
</dbReference>
<sequence>MKNGQKEILAVEKGFSRYIQTCLFHTSRDFFMKIDREYHRTEPLNEDFDTDALNVTINFFSSTLYVEAHEYLRSAIQTLNPMEKKLLFLKFYDEKTDAEIAHSFGLTQQAISKSKKLLLDKLKNQLEV</sequence>
<feature type="domain" description="RNA polymerase sigma-70 region 4" evidence="5">
    <location>
        <begin position="75"/>
        <end position="123"/>
    </location>
</feature>
<dbReference type="AlphaFoldDB" id="A0A974PCD6"/>